<name>A0A7I8ICA4_SPIIN</name>
<proteinExistence type="predicted"/>
<evidence type="ECO:0000313" key="2">
    <source>
        <dbReference type="EMBL" id="CAA2614906.1"/>
    </source>
</evidence>
<protein>
    <submittedName>
        <fullName evidence="2">Uncharacterized protein</fullName>
    </submittedName>
</protein>
<organism evidence="2">
    <name type="scientific">Spirodela intermedia</name>
    <name type="common">Intermediate duckweed</name>
    <dbReference type="NCBI Taxonomy" id="51605"/>
    <lineage>
        <taxon>Eukaryota</taxon>
        <taxon>Viridiplantae</taxon>
        <taxon>Streptophyta</taxon>
        <taxon>Embryophyta</taxon>
        <taxon>Tracheophyta</taxon>
        <taxon>Spermatophyta</taxon>
        <taxon>Magnoliopsida</taxon>
        <taxon>Liliopsida</taxon>
        <taxon>Araceae</taxon>
        <taxon>Lemnoideae</taxon>
        <taxon>Spirodela</taxon>
    </lineage>
</organism>
<evidence type="ECO:0000256" key="1">
    <source>
        <dbReference type="SAM" id="MobiDB-lite"/>
    </source>
</evidence>
<accession>A0A7I8ICA4</accession>
<feature type="compositionally biased region" description="Basic and acidic residues" evidence="1">
    <location>
        <begin position="69"/>
        <end position="81"/>
    </location>
</feature>
<dbReference type="PANTHER" id="PTHR33790:SF1">
    <property type="entry name" value="PROTEIN EARLY RESPONSIVE TO DEHYDRATION 15"/>
    <property type="match status" value="1"/>
</dbReference>
<dbReference type="EMBL" id="LR743588">
    <property type="protein sequence ID" value="CAA2614906.1"/>
    <property type="molecule type" value="Genomic_DNA"/>
</dbReference>
<dbReference type="PANTHER" id="PTHR33790">
    <property type="entry name" value="OS05G0344200 PROTEIN"/>
    <property type="match status" value="1"/>
</dbReference>
<dbReference type="EMBL" id="CACRZD030000001">
    <property type="protein sequence ID" value="CAA6654682.1"/>
    <property type="molecule type" value="Genomic_DNA"/>
</dbReference>
<dbReference type="Proteomes" id="UP001189122">
    <property type="component" value="Unassembled WGS sequence"/>
</dbReference>
<dbReference type="InterPro" id="IPR040414">
    <property type="entry name" value="CID1/CID2"/>
</dbReference>
<sequence length="125" mass="14078">MEVMSDRPASALNPDAPLFVPMAYRAVEDFSDEWWDLVKSTAWSGITGSGNASWRRPRHATGPGSSTRTTREGEDGEKGQGREMVSWGAEKWRGMRCLPRTPSYTEKVPRIVKMKPSPRTIQQPR</sequence>
<dbReference type="AlphaFoldDB" id="A0A7I8ICA4"/>
<feature type="region of interest" description="Disordered" evidence="1">
    <location>
        <begin position="45"/>
        <end position="88"/>
    </location>
</feature>
<gene>
    <name evidence="2" type="ORF">SI7747_01001272</name>
</gene>
<keyword evidence="3" id="KW-1185">Reference proteome</keyword>
<evidence type="ECO:0000313" key="3">
    <source>
        <dbReference type="Proteomes" id="UP001189122"/>
    </source>
</evidence>
<reference evidence="2 3" key="1">
    <citation type="submission" date="2019-12" db="EMBL/GenBank/DDBJ databases">
        <authorList>
            <person name="Scholz U."/>
            <person name="Mascher M."/>
            <person name="Fiebig A."/>
        </authorList>
    </citation>
    <scope>NUCLEOTIDE SEQUENCE</scope>
</reference>